<evidence type="ECO:0000256" key="1">
    <source>
        <dbReference type="SAM" id="MobiDB-lite"/>
    </source>
</evidence>
<gene>
    <name evidence="2" type="ORF">EV356DRAFT_536101</name>
</gene>
<evidence type="ECO:0000313" key="2">
    <source>
        <dbReference type="EMBL" id="KAF2230729.1"/>
    </source>
</evidence>
<dbReference type="AlphaFoldDB" id="A0A6A6GYN6"/>
<sequence length="91" mass="9903">MSNYQRATQSSTAKANDSSHRATSGANGLATGRKTSTMANGQSRPASTVAASTKSFMRQTQSSQARAKNAKSQEKRRNDSTYPMEIVEWEK</sequence>
<feature type="region of interest" description="Disordered" evidence="1">
    <location>
        <begin position="1"/>
        <end position="91"/>
    </location>
</feature>
<accession>A0A6A6GYN6</accession>
<reference evidence="2" key="1">
    <citation type="journal article" date="2020" name="Stud. Mycol.">
        <title>101 Dothideomycetes genomes: a test case for predicting lifestyles and emergence of pathogens.</title>
        <authorList>
            <person name="Haridas S."/>
            <person name="Albert R."/>
            <person name="Binder M."/>
            <person name="Bloem J."/>
            <person name="Labutti K."/>
            <person name="Salamov A."/>
            <person name="Andreopoulos B."/>
            <person name="Baker S."/>
            <person name="Barry K."/>
            <person name="Bills G."/>
            <person name="Bluhm B."/>
            <person name="Cannon C."/>
            <person name="Castanera R."/>
            <person name="Culley D."/>
            <person name="Daum C."/>
            <person name="Ezra D."/>
            <person name="Gonzalez J."/>
            <person name="Henrissat B."/>
            <person name="Kuo A."/>
            <person name="Liang C."/>
            <person name="Lipzen A."/>
            <person name="Lutzoni F."/>
            <person name="Magnuson J."/>
            <person name="Mondo S."/>
            <person name="Nolan M."/>
            <person name="Ohm R."/>
            <person name="Pangilinan J."/>
            <person name="Park H.-J."/>
            <person name="Ramirez L."/>
            <person name="Alfaro M."/>
            <person name="Sun H."/>
            <person name="Tritt A."/>
            <person name="Yoshinaga Y."/>
            <person name="Zwiers L.-H."/>
            <person name="Turgeon B."/>
            <person name="Goodwin S."/>
            <person name="Spatafora J."/>
            <person name="Crous P."/>
            <person name="Grigoriev I."/>
        </authorList>
    </citation>
    <scope>NUCLEOTIDE SEQUENCE</scope>
    <source>
        <strain evidence="2">Tuck. ex Michener</strain>
    </source>
</reference>
<evidence type="ECO:0000313" key="3">
    <source>
        <dbReference type="Proteomes" id="UP000800092"/>
    </source>
</evidence>
<proteinExistence type="predicted"/>
<name>A0A6A6GYN6_VIRVR</name>
<dbReference type="EMBL" id="ML991836">
    <property type="protein sequence ID" value="KAF2230729.1"/>
    <property type="molecule type" value="Genomic_DNA"/>
</dbReference>
<feature type="compositionally biased region" description="Polar residues" evidence="1">
    <location>
        <begin position="33"/>
        <end position="66"/>
    </location>
</feature>
<organism evidence="2 3">
    <name type="scientific">Viridothelium virens</name>
    <name type="common">Speckled blister lichen</name>
    <name type="synonym">Trypethelium virens</name>
    <dbReference type="NCBI Taxonomy" id="1048519"/>
    <lineage>
        <taxon>Eukaryota</taxon>
        <taxon>Fungi</taxon>
        <taxon>Dikarya</taxon>
        <taxon>Ascomycota</taxon>
        <taxon>Pezizomycotina</taxon>
        <taxon>Dothideomycetes</taxon>
        <taxon>Dothideomycetes incertae sedis</taxon>
        <taxon>Trypetheliales</taxon>
        <taxon>Trypetheliaceae</taxon>
        <taxon>Viridothelium</taxon>
    </lineage>
</organism>
<protein>
    <submittedName>
        <fullName evidence="2">Uncharacterized protein</fullName>
    </submittedName>
</protein>
<dbReference type="Proteomes" id="UP000800092">
    <property type="component" value="Unassembled WGS sequence"/>
</dbReference>
<keyword evidence="3" id="KW-1185">Reference proteome</keyword>
<feature type="compositionally biased region" description="Polar residues" evidence="1">
    <location>
        <begin position="1"/>
        <end position="26"/>
    </location>
</feature>